<proteinExistence type="predicted"/>
<protein>
    <submittedName>
        <fullName evidence="2">Uncharacterized protein</fullName>
    </submittedName>
</protein>
<accession>A0A4Z2HHT3</accession>
<gene>
    <name evidence="2" type="ORF">EYF80_025315</name>
</gene>
<sequence>MYGGRPWSYLGDLAVCGEEDPGKGIRQAAVVCSEQTASLKLKKLISKVGLLTSEMLETLSICTSVELRSSGEVVSRISTAIENRRRALKDTPSPRPSFRSWCSSIRVYWRVEPYMLAQAGPKVNKVGSYGDIIDLIRVSYLDLQAFAERREQLGEDQLLVPNGFITAPLDRRLPLGTHEGAFFTFAMRLVFILGSPSARGPSDKQEESMEDKLSLPVPAGHNPAAEL</sequence>
<keyword evidence="3" id="KW-1185">Reference proteome</keyword>
<dbReference type="AlphaFoldDB" id="A0A4Z2HHT3"/>
<comment type="caution">
    <text evidence="2">The sequence shown here is derived from an EMBL/GenBank/DDBJ whole genome shotgun (WGS) entry which is preliminary data.</text>
</comment>
<evidence type="ECO:0000256" key="1">
    <source>
        <dbReference type="SAM" id="MobiDB-lite"/>
    </source>
</evidence>
<reference evidence="2 3" key="1">
    <citation type="submission" date="2019-03" db="EMBL/GenBank/DDBJ databases">
        <title>First draft genome of Liparis tanakae, snailfish: a comprehensive survey of snailfish specific genes.</title>
        <authorList>
            <person name="Kim W."/>
            <person name="Song I."/>
            <person name="Jeong J.-H."/>
            <person name="Kim D."/>
            <person name="Kim S."/>
            <person name="Ryu S."/>
            <person name="Song J.Y."/>
            <person name="Lee S.K."/>
        </authorList>
    </citation>
    <scope>NUCLEOTIDE SEQUENCE [LARGE SCALE GENOMIC DNA]</scope>
    <source>
        <tissue evidence="2">Muscle</tissue>
    </source>
</reference>
<evidence type="ECO:0000313" key="3">
    <source>
        <dbReference type="Proteomes" id="UP000314294"/>
    </source>
</evidence>
<dbReference type="EMBL" id="SRLO01000252">
    <property type="protein sequence ID" value="TNN64464.1"/>
    <property type="molecule type" value="Genomic_DNA"/>
</dbReference>
<dbReference type="Proteomes" id="UP000314294">
    <property type="component" value="Unassembled WGS sequence"/>
</dbReference>
<feature type="region of interest" description="Disordered" evidence="1">
    <location>
        <begin position="199"/>
        <end position="227"/>
    </location>
</feature>
<feature type="compositionally biased region" description="Basic and acidic residues" evidence="1">
    <location>
        <begin position="201"/>
        <end position="213"/>
    </location>
</feature>
<organism evidence="2 3">
    <name type="scientific">Liparis tanakae</name>
    <name type="common">Tanaka's snailfish</name>
    <dbReference type="NCBI Taxonomy" id="230148"/>
    <lineage>
        <taxon>Eukaryota</taxon>
        <taxon>Metazoa</taxon>
        <taxon>Chordata</taxon>
        <taxon>Craniata</taxon>
        <taxon>Vertebrata</taxon>
        <taxon>Euteleostomi</taxon>
        <taxon>Actinopterygii</taxon>
        <taxon>Neopterygii</taxon>
        <taxon>Teleostei</taxon>
        <taxon>Neoteleostei</taxon>
        <taxon>Acanthomorphata</taxon>
        <taxon>Eupercaria</taxon>
        <taxon>Perciformes</taxon>
        <taxon>Cottioidei</taxon>
        <taxon>Cottales</taxon>
        <taxon>Liparidae</taxon>
        <taxon>Liparis</taxon>
    </lineage>
</organism>
<name>A0A4Z2HHT3_9TELE</name>
<evidence type="ECO:0000313" key="2">
    <source>
        <dbReference type="EMBL" id="TNN64464.1"/>
    </source>
</evidence>